<keyword evidence="3" id="KW-1185">Reference proteome</keyword>
<name>A0ABS1KXV0_9BACT</name>
<dbReference type="InterPro" id="IPR029044">
    <property type="entry name" value="Nucleotide-diphossugar_trans"/>
</dbReference>
<evidence type="ECO:0000313" key="3">
    <source>
        <dbReference type="Proteomes" id="UP000613030"/>
    </source>
</evidence>
<dbReference type="PANTHER" id="PTHR43685">
    <property type="entry name" value="GLYCOSYLTRANSFERASE"/>
    <property type="match status" value="1"/>
</dbReference>
<dbReference type="PANTHER" id="PTHR43685:SF11">
    <property type="entry name" value="GLYCOSYLTRANSFERASE TAGX-RELATED"/>
    <property type="match status" value="1"/>
</dbReference>
<dbReference type="EMBL" id="JAERRB010000009">
    <property type="protein sequence ID" value="MBL0744028.1"/>
    <property type="molecule type" value="Genomic_DNA"/>
</dbReference>
<dbReference type="CDD" id="cd06433">
    <property type="entry name" value="GT_2_WfgS_like"/>
    <property type="match status" value="1"/>
</dbReference>
<dbReference type="SUPFAM" id="SSF53448">
    <property type="entry name" value="Nucleotide-diphospho-sugar transferases"/>
    <property type="match status" value="1"/>
</dbReference>
<protein>
    <submittedName>
        <fullName evidence="2">Glycosyltransferase</fullName>
    </submittedName>
</protein>
<dbReference type="Gene3D" id="3.90.550.10">
    <property type="entry name" value="Spore Coat Polysaccharide Biosynthesis Protein SpsA, Chain A"/>
    <property type="match status" value="1"/>
</dbReference>
<evidence type="ECO:0000259" key="1">
    <source>
        <dbReference type="Pfam" id="PF00535"/>
    </source>
</evidence>
<dbReference type="Pfam" id="PF00535">
    <property type="entry name" value="Glycos_transf_2"/>
    <property type="match status" value="1"/>
</dbReference>
<sequence>MNAWPKISIVTPSYNQGKFLEETILSVLSQEYPNLEYIIIDGGSTDQSVEIIRQYADRLSYWESERDRGFGHAINKGFSRATGEILCWLNSDDVLLPGALLTVGKYFARHADVGLVFSDRHVIGEQSDLLFKRKYFFYLPGQLRFAKTLPQECTFWRRTAFDKAGPYLNEELKFAIDLELWCRLSKVTTFRHIPLFLGAFRDQPLSKSTTLLDLGRTERQAIIAKYFERYPSQLALKVYQAWLTTLRRVYRLLGIESWKRKKILNESGQ</sequence>
<reference evidence="2 3" key="1">
    <citation type="submission" date="2021-01" db="EMBL/GenBank/DDBJ databases">
        <title>Chryseolinea sp. Jin1 Genome sequencing and assembly.</title>
        <authorList>
            <person name="Kim I."/>
        </authorList>
    </citation>
    <scope>NUCLEOTIDE SEQUENCE [LARGE SCALE GENOMIC DNA]</scope>
    <source>
        <strain evidence="2 3">Jin1</strain>
    </source>
</reference>
<dbReference type="InterPro" id="IPR001173">
    <property type="entry name" value="Glyco_trans_2-like"/>
</dbReference>
<accession>A0ABS1KXV0</accession>
<proteinExistence type="predicted"/>
<feature type="domain" description="Glycosyltransferase 2-like" evidence="1">
    <location>
        <begin position="8"/>
        <end position="129"/>
    </location>
</feature>
<gene>
    <name evidence="2" type="ORF">JI741_22535</name>
</gene>
<dbReference type="Proteomes" id="UP000613030">
    <property type="component" value="Unassembled WGS sequence"/>
</dbReference>
<evidence type="ECO:0000313" key="2">
    <source>
        <dbReference type="EMBL" id="MBL0744028.1"/>
    </source>
</evidence>
<organism evidence="2 3">
    <name type="scientific">Chryseolinea lacunae</name>
    <dbReference type="NCBI Taxonomy" id="2801331"/>
    <lineage>
        <taxon>Bacteria</taxon>
        <taxon>Pseudomonadati</taxon>
        <taxon>Bacteroidota</taxon>
        <taxon>Cytophagia</taxon>
        <taxon>Cytophagales</taxon>
        <taxon>Fulvivirgaceae</taxon>
        <taxon>Chryseolinea</taxon>
    </lineage>
</organism>
<dbReference type="RefSeq" id="WP_202013681.1">
    <property type="nucleotide sequence ID" value="NZ_JAERRB010000009.1"/>
</dbReference>
<comment type="caution">
    <text evidence="2">The sequence shown here is derived from an EMBL/GenBank/DDBJ whole genome shotgun (WGS) entry which is preliminary data.</text>
</comment>
<dbReference type="InterPro" id="IPR050834">
    <property type="entry name" value="Glycosyltransf_2"/>
</dbReference>